<dbReference type="OrthoDB" id="9046380at2"/>
<gene>
    <name evidence="3" type="ORF">DFR34_11212</name>
</gene>
<feature type="domain" description="Zorya protein ZorC EH" evidence="2">
    <location>
        <begin position="95"/>
        <end position="477"/>
    </location>
</feature>
<evidence type="ECO:0000256" key="1">
    <source>
        <dbReference type="SAM" id="MobiDB-lite"/>
    </source>
</evidence>
<keyword evidence="4" id="KW-1185">Reference proteome</keyword>
<evidence type="ECO:0000259" key="2">
    <source>
        <dbReference type="Pfam" id="PF15611"/>
    </source>
</evidence>
<reference evidence="3 4" key="1">
    <citation type="submission" date="2018-05" db="EMBL/GenBank/DDBJ databases">
        <title>Genomic Encyclopedia of Type Strains, Phase IV (KMG-IV): sequencing the most valuable type-strain genomes for metagenomic binning, comparative biology and taxonomic classification.</title>
        <authorList>
            <person name="Goeker M."/>
        </authorList>
    </citation>
    <scope>NUCLEOTIDE SEQUENCE [LARGE SCALE GENOMIC DNA]</scope>
    <source>
        <strain evidence="3 4">DSM 29661</strain>
    </source>
</reference>
<evidence type="ECO:0000313" key="3">
    <source>
        <dbReference type="EMBL" id="PXX78293.1"/>
    </source>
</evidence>
<proteinExistence type="predicted"/>
<organism evidence="3 4">
    <name type="scientific">Rivihabitans pingtungensis</name>
    <dbReference type="NCBI Taxonomy" id="1054498"/>
    <lineage>
        <taxon>Bacteria</taxon>
        <taxon>Pseudomonadati</taxon>
        <taxon>Pseudomonadota</taxon>
        <taxon>Betaproteobacteria</taxon>
        <taxon>Neisseriales</taxon>
        <taxon>Aquaspirillaceae</taxon>
        <taxon>Rivihabitans</taxon>
    </lineage>
</organism>
<sequence length="551" mass="61960">MPFGQITPLDSLHARLRSAFEAGLRRPEEWTDDSANSRMAADVKARHDAPGRPPNPATVLAAVSYFRTTGEPDGWRGLKRVCFGAGMLDNRGWSLLADDRLRSKLLDLAQNQAEARKRVRCFQFLLSSYWAFPLQAADEKTKAGWVALREWLHKRLRPISTDLTRMPAWFQTLVKHHNLLRDDPCGRYGPDLLSGNGAQFQTVLTQLGIPSDSWVPEEAIVAQIRAACDLQHEGFRAALPDLLKVVTGQAGLAPAKALQIRCIAMLVVRYAKIPGAPEHPLLRDAAVNVIGNPWLHRASWDANVLDGLGKPDHGAREMVFGWLKRRLIKDFFELLSADGAGDSRRLNYWLRFEPFVDDMWFALGANARQRRGETFEDFRARAKGRLLNLEKTTADNNAFVMRIGHHLAMECGENGNALYLYRWDELPPAVSHTLLSGKDKVDVTIHQLKNSEHIATEKPLRHVDSPKALESWEQKFDAAVCPILGCKPETRPAYVAVLETLLQKYRISAEDKRPQGGAFWVYTNNASSGFNAQIQALGFQYRAPQGWFKES</sequence>
<feature type="region of interest" description="Disordered" evidence="1">
    <location>
        <begin position="27"/>
        <end position="55"/>
    </location>
</feature>
<protein>
    <submittedName>
        <fullName evidence="3">EH signature protein</fullName>
    </submittedName>
</protein>
<dbReference type="EMBL" id="QJKI01000012">
    <property type="protein sequence ID" value="PXX78293.1"/>
    <property type="molecule type" value="Genomic_DNA"/>
</dbReference>
<dbReference type="AlphaFoldDB" id="A0A318KYI2"/>
<accession>A0A318KYI2</accession>
<dbReference type="Pfam" id="PF15611">
    <property type="entry name" value="EH_Signature"/>
    <property type="match status" value="1"/>
</dbReference>
<comment type="caution">
    <text evidence="3">The sequence shown here is derived from an EMBL/GenBank/DDBJ whole genome shotgun (WGS) entry which is preliminary data.</text>
</comment>
<name>A0A318KYI2_9NEIS</name>
<evidence type="ECO:0000313" key="4">
    <source>
        <dbReference type="Proteomes" id="UP000247555"/>
    </source>
</evidence>
<feature type="compositionally biased region" description="Basic and acidic residues" evidence="1">
    <location>
        <begin position="41"/>
        <end position="50"/>
    </location>
</feature>
<dbReference type="InterPro" id="IPR028943">
    <property type="entry name" value="ZorC_EH_Signature_dom"/>
</dbReference>
<dbReference type="Proteomes" id="UP000247555">
    <property type="component" value="Unassembled WGS sequence"/>
</dbReference>